<evidence type="ECO:0000256" key="4">
    <source>
        <dbReference type="ARBA" id="ARBA00022801"/>
    </source>
</evidence>
<dbReference type="GO" id="GO:0006281">
    <property type="term" value="P:DNA repair"/>
    <property type="evidence" value="ECO:0007669"/>
    <property type="project" value="UniProtKB-KW"/>
</dbReference>
<dbReference type="Pfam" id="PF00717">
    <property type="entry name" value="Peptidase_S24"/>
    <property type="match status" value="1"/>
</dbReference>
<dbReference type="InterPro" id="IPR006199">
    <property type="entry name" value="LexA_DNA-bd_dom"/>
</dbReference>
<feature type="domain" description="Peptidase S24/S26A/S26B/S26C" evidence="10">
    <location>
        <begin position="77"/>
        <end position="193"/>
    </location>
</feature>
<keyword evidence="1" id="KW-0678">Repressor</keyword>
<keyword evidence="6" id="KW-0238">DNA-binding</keyword>
<evidence type="ECO:0000256" key="5">
    <source>
        <dbReference type="ARBA" id="ARBA00023015"/>
    </source>
</evidence>
<evidence type="ECO:0000256" key="3">
    <source>
        <dbReference type="ARBA" id="ARBA00022763"/>
    </source>
</evidence>
<dbReference type="PANTHER" id="PTHR33516">
    <property type="entry name" value="LEXA REPRESSOR"/>
    <property type="match status" value="1"/>
</dbReference>
<accession>A0AAF1C4Z5</accession>
<dbReference type="InterPro" id="IPR036286">
    <property type="entry name" value="LexA/Signal_pep-like_sf"/>
</dbReference>
<dbReference type="InterPro" id="IPR006200">
    <property type="entry name" value="LexA"/>
</dbReference>
<evidence type="ECO:0000256" key="6">
    <source>
        <dbReference type="ARBA" id="ARBA00023125"/>
    </source>
</evidence>
<evidence type="ECO:0000256" key="9">
    <source>
        <dbReference type="ARBA" id="ARBA00023236"/>
    </source>
</evidence>
<evidence type="ECO:0000256" key="8">
    <source>
        <dbReference type="ARBA" id="ARBA00023204"/>
    </source>
</evidence>
<dbReference type="GO" id="GO:0004252">
    <property type="term" value="F:serine-type endopeptidase activity"/>
    <property type="evidence" value="ECO:0007669"/>
    <property type="project" value="UniProtKB-EC"/>
</dbReference>
<dbReference type="GO" id="GO:0006508">
    <property type="term" value="P:proteolysis"/>
    <property type="evidence" value="ECO:0007669"/>
    <property type="project" value="InterPro"/>
</dbReference>
<keyword evidence="9" id="KW-0742">SOS response</keyword>
<keyword evidence="7" id="KW-0804">Transcription</keyword>
<dbReference type="InterPro" id="IPR036390">
    <property type="entry name" value="WH_DNA-bd_sf"/>
</dbReference>
<dbReference type="InterPro" id="IPR039418">
    <property type="entry name" value="LexA-like"/>
</dbReference>
<keyword evidence="4 12" id="KW-0378">Hydrolase</keyword>
<name>A0AAF1C4Z5_9CHRO</name>
<dbReference type="Pfam" id="PF01726">
    <property type="entry name" value="LexA_DNA_bind"/>
    <property type="match status" value="1"/>
</dbReference>
<organism evidence="12">
    <name type="scientific">Cyanobacterium aponinum AL20115</name>
    <dbReference type="NCBI Taxonomy" id="3090662"/>
    <lineage>
        <taxon>Bacteria</taxon>
        <taxon>Bacillati</taxon>
        <taxon>Cyanobacteriota</taxon>
        <taxon>Cyanophyceae</taxon>
        <taxon>Oscillatoriophycideae</taxon>
        <taxon>Chroococcales</taxon>
        <taxon>Geminocystaceae</taxon>
        <taxon>Cyanobacterium</taxon>
    </lineage>
</organism>
<dbReference type="AlphaFoldDB" id="A0AAF1C4Z5"/>
<feature type="domain" description="LexA repressor DNA-binding" evidence="11">
    <location>
        <begin position="1"/>
        <end position="65"/>
    </location>
</feature>
<keyword evidence="3" id="KW-0227">DNA damage</keyword>
<dbReference type="Gene3D" id="1.10.10.10">
    <property type="entry name" value="Winged helix-like DNA-binding domain superfamily/Winged helix DNA-binding domain"/>
    <property type="match status" value="1"/>
</dbReference>
<evidence type="ECO:0000259" key="11">
    <source>
        <dbReference type="Pfam" id="PF01726"/>
    </source>
</evidence>
<evidence type="ECO:0000259" key="10">
    <source>
        <dbReference type="Pfam" id="PF00717"/>
    </source>
</evidence>
<evidence type="ECO:0000256" key="2">
    <source>
        <dbReference type="ARBA" id="ARBA00022705"/>
    </source>
</evidence>
<dbReference type="NCBIfam" id="TIGR00498">
    <property type="entry name" value="lexA"/>
    <property type="match status" value="1"/>
</dbReference>
<dbReference type="EC" id="3.4.21.88" evidence="12"/>
<keyword evidence="5" id="KW-0805">Transcription regulation</keyword>
<dbReference type="InterPro" id="IPR050077">
    <property type="entry name" value="LexA_repressor"/>
</dbReference>
<dbReference type="GO" id="GO:0003677">
    <property type="term" value="F:DNA binding"/>
    <property type="evidence" value="ECO:0007669"/>
    <property type="project" value="UniProtKB-KW"/>
</dbReference>
<dbReference type="GO" id="GO:0009432">
    <property type="term" value="P:SOS response"/>
    <property type="evidence" value="ECO:0007669"/>
    <property type="project" value="UniProtKB-KW"/>
</dbReference>
<dbReference type="RefSeq" id="WP_320001283.1">
    <property type="nucleotide sequence ID" value="NZ_CP138348.1"/>
</dbReference>
<proteinExistence type="predicted"/>
<dbReference type="GO" id="GO:0045892">
    <property type="term" value="P:negative regulation of DNA-templated transcription"/>
    <property type="evidence" value="ECO:0007669"/>
    <property type="project" value="InterPro"/>
</dbReference>
<dbReference type="InterPro" id="IPR015927">
    <property type="entry name" value="Peptidase_S24_S26A/B/C"/>
</dbReference>
<gene>
    <name evidence="12" type="primary">lexA</name>
    <name evidence="12" type="ORF">SAY89_14460</name>
</gene>
<dbReference type="SUPFAM" id="SSF46785">
    <property type="entry name" value="Winged helix' DNA-binding domain"/>
    <property type="match status" value="1"/>
</dbReference>
<dbReference type="PANTHER" id="PTHR33516:SF2">
    <property type="entry name" value="LEXA REPRESSOR-RELATED"/>
    <property type="match status" value="1"/>
</dbReference>
<sequence length="201" mass="22585">MENLTPAQKQLYDWLVEYINTNKHSPSIREMMKAMNLRSPAPIQSRLEKMRKKGYLEWTEGQARTLKILKNYHQGLPLLGKVKDGGVVETFSDEQEKIDFGSMFPSSTSYVLQVDGDSMISAYISDGDYLVMGDIEGDKSIKAGEIVTVKAEGYGTMVKRIDYNASKTILTGFNSEEEKITIASNKVEIEGVLLAVFRLNQ</sequence>
<dbReference type="InterPro" id="IPR036388">
    <property type="entry name" value="WH-like_DNA-bd_sf"/>
</dbReference>
<dbReference type="SUPFAM" id="SSF51306">
    <property type="entry name" value="LexA/Signal peptidase"/>
    <property type="match status" value="1"/>
</dbReference>
<evidence type="ECO:0000313" key="12">
    <source>
        <dbReference type="EMBL" id="WPF87986.1"/>
    </source>
</evidence>
<dbReference type="GO" id="GO:0006260">
    <property type="term" value="P:DNA replication"/>
    <property type="evidence" value="ECO:0007669"/>
    <property type="project" value="UniProtKB-KW"/>
</dbReference>
<dbReference type="EMBL" id="CP138348">
    <property type="protein sequence ID" value="WPF87986.1"/>
    <property type="molecule type" value="Genomic_DNA"/>
</dbReference>
<reference evidence="12" key="1">
    <citation type="submission" date="2023-11" db="EMBL/GenBank/DDBJ databases">
        <title>Genome sequence of Cyanobacterium aponinum BCRC AL20115.</title>
        <authorList>
            <person name="Chang H.-Y."/>
            <person name="Lin K.-M."/>
            <person name="Hsueh H.-T."/>
            <person name="Chu H.-A."/>
            <person name="Kuo C.-H."/>
        </authorList>
    </citation>
    <scope>NUCLEOTIDE SEQUENCE</scope>
    <source>
        <strain evidence="12">AL20115</strain>
    </source>
</reference>
<keyword evidence="2" id="KW-0235">DNA replication</keyword>
<keyword evidence="8" id="KW-0234">DNA repair</keyword>
<evidence type="ECO:0000256" key="1">
    <source>
        <dbReference type="ARBA" id="ARBA00022491"/>
    </source>
</evidence>
<dbReference type="Gene3D" id="2.10.109.10">
    <property type="entry name" value="Umud Fragment, subunit A"/>
    <property type="match status" value="1"/>
</dbReference>
<dbReference type="CDD" id="cd06529">
    <property type="entry name" value="S24_LexA-like"/>
    <property type="match status" value="1"/>
</dbReference>
<evidence type="ECO:0000256" key="7">
    <source>
        <dbReference type="ARBA" id="ARBA00023163"/>
    </source>
</evidence>
<protein>
    <submittedName>
        <fullName evidence="12">Transcriptional repressor LexA</fullName>
        <ecNumber evidence="12">3.4.21.88</ecNumber>
    </submittedName>
</protein>